<dbReference type="PROSITE" id="PS50404">
    <property type="entry name" value="GST_NTER"/>
    <property type="match status" value="1"/>
</dbReference>
<reference evidence="2 3" key="1">
    <citation type="journal article" date="2020" name="Microorganisms">
        <title>Osmotic Adaptation and Compatible Solute Biosynthesis of Phototrophic Bacteria as Revealed from Genome Analyses.</title>
        <authorList>
            <person name="Imhoff J.F."/>
            <person name="Rahn T."/>
            <person name="Kunzel S."/>
            <person name="Keller A."/>
            <person name="Neulinger S.C."/>
        </authorList>
    </citation>
    <scope>NUCLEOTIDE SEQUENCE [LARGE SCALE GENOMIC DNA]</scope>
    <source>
        <strain evidence="2 3">DSM 9895</strain>
    </source>
</reference>
<comment type="caution">
    <text evidence="2">The sequence shown here is derived from an EMBL/GenBank/DDBJ whole genome shotgun (WGS) entry which is preliminary data.</text>
</comment>
<feature type="domain" description="GST N-terminal" evidence="1">
    <location>
        <begin position="2"/>
        <end position="85"/>
    </location>
</feature>
<dbReference type="Gene3D" id="1.20.1050.10">
    <property type="match status" value="1"/>
</dbReference>
<proteinExistence type="predicted"/>
<dbReference type="SUPFAM" id="SSF47616">
    <property type="entry name" value="GST C-terminal domain-like"/>
    <property type="match status" value="1"/>
</dbReference>
<protein>
    <submittedName>
        <fullName evidence="2">Glutathione S-transferase</fullName>
    </submittedName>
</protein>
<dbReference type="InterPro" id="IPR036282">
    <property type="entry name" value="Glutathione-S-Trfase_C_sf"/>
</dbReference>
<dbReference type="InterPro" id="IPR054761">
    <property type="entry name" value="GST_C_proteobact"/>
</dbReference>
<evidence type="ECO:0000313" key="2">
    <source>
        <dbReference type="EMBL" id="MBK1668865.1"/>
    </source>
</evidence>
<dbReference type="InterPro" id="IPR004045">
    <property type="entry name" value="Glutathione_S-Trfase_N"/>
</dbReference>
<name>A0ABS1DEI8_9PROT</name>
<dbReference type="SUPFAM" id="SSF52833">
    <property type="entry name" value="Thioredoxin-like"/>
    <property type="match status" value="1"/>
</dbReference>
<keyword evidence="3" id="KW-1185">Reference proteome</keyword>
<sequence length="231" mass="25360">MRDYTLYYWPAPFRGQFVRAVLAHVEADWDEAEPDEIVQLMEAEPADQPVPFIGPPVLVDHAAQVSLAQMPAILAYLGDTYGLIPGDLARAALTHKVVADASDVLYEMTRYHGAQVWTQAAWDSYRPRLTRWMAVFEAHGRRSGLTPRDGTLLGTEEPGLADLTAHVLWGTMTAKLPALRPLLDSTAPAVAGLSDRIGQQPQLADLRRRSDAAFGDTWCGGEIEASLRAVL</sequence>
<organism evidence="2 3">
    <name type="scientific">Rhodovibrio sodomensis</name>
    <dbReference type="NCBI Taxonomy" id="1088"/>
    <lineage>
        <taxon>Bacteria</taxon>
        <taxon>Pseudomonadati</taxon>
        <taxon>Pseudomonadota</taxon>
        <taxon>Alphaproteobacteria</taxon>
        <taxon>Rhodospirillales</taxon>
        <taxon>Rhodovibrionaceae</taxon>
        <taxon>Rhodovibrio</taxon>
    </lineage>
</organism>
<accession>A0ABS1DEI8</accession>
<dbReference type="Pfam" id="PF22119">
    <property type="entry name" value="GST_C_8"/>
    <property type="match status" value="1"/>
</dbReference>
<dbReference type="InterPro" id="IPR036249">
    <property type="entry name" value="Thioredoxin-like_sf"/>
</dbReference>
<gene>
    <name evidence="2" type="ORF">CKO28_12570</name>
</gene>
<dbReference type="RefSeq" id="WP_200341185.1">
    <property type="nucleotide sequence ID" value="NZ_NRRL01000032.1"/>
</dbReference>
<evidence type="ECO:0000259" key="1">
    <source>
        <dbReference type="PROSITE" id="PS50404"/>
    </source>
</evidence>
<evidence type="ECO:0000313" key="3">
    <source>
        <dbReference type="Proteomes" id="UP001296873"/>
    </source>
</evidence>
<dbReference type="Gene3D" id="3.40.30.10">
    <property type="entry name" value="Glutaredoxin"/>
    <property type="match status" value="1"/>
</dbReference>
<dbReference type="EMBL" id="NRRL01000032">
    <property type="protein sequence ID" value="MBK1668865.1"/>
    <property type="molecule type" value="Genomic_DNA"/>
</dbReference>
<dbReference type="Proteomes" id="UP001296873">
    <property type="component" value="Unassembled WGS sequence"/>
</dbReference>